<evidence type="ECO:0000313" key="2">
    <source>
        <dbReference type="EMBL" id="GHD50821.1"/>
    </source>
</evidence>
<name>A0A918XRV1_9PROT</name>
<evidence type="ECO:0000256" key="1">
    <source>
        <dbReference type="SAM" id="MobiDB-lite"/>
    </source>
</evidence>
<comment type="caution">
    <text evidence="2">The sequence shown here is derived from an EMBL/GenBank/DDBJ whole genome shotgun (WGS) entry which is preliminary data.</text>
</comment>
<reference evidence="2" key="2">
    <citation type="submission" date="2020-09" db="EMBL/GenBank/DDBJ databases">
        <authorList>
            <person name="Sun Q."/>
            <person name="Kim S."/>
        </authorList>
    </citation>
    <scope>NUCLEOTIDE SEQUENCE</scope>
    <source>
        <strain evidence="2">KCTC 42651</strain>
    </source>
</reference>
<organism evidence="2 3">
    <name type="scientific">Thalassobaculum fulvum</name>
    <dbReference type="NCBI Taxonomy" id="1633335"/>
    <lineage>
        <taxon>Bacteria</taxon>
        <taxon>Pseudomonadati</taxon>
        <taxon>Pseudomonadota</taxon>
        <taxon>Alphaproteobacteria</taxon>
        <taxon>Rhodospirillales</taxon>
        <taxon>Thalassobaculaceae</taxon>
        <taxon>Thalassobaculum</taxon>
    </lineage>
</organism>
<dbReference type="EMBL" id="BMZS01000005">
    <property type="protein sequence ID" value="GHD50821.1"/>
    <property type="molecule type" value="Genomic_DNA"/>
</dbReference>
<proteinExistence type="predicted"/>
<dbReference type="AlphaFoldDB" id="A0A918XRV1"/>
<evidence type="ECO:0000313" key="3">
    <source>
        <dbReference type="Proteomes" id="UP000630353"/>
    </source>
</evidence>
<sequence>MSRAKARLSGMTKDLSVAILPISSFRTGTPQAGRVRNPPDGMEPDGDCGTRHPAPHLDLPGSRAQIGGSTFPME</sequence>
<gene>
    <name evidence="2" type="ORF">GCM10017083_24550</name>
</gene>
<accession>A0A918XRV1</accession>
<keyword evidence="3" id="KW-1185">Reference proteome</keyword>
<reference evidence="2" key="1">
    <citation type="journal article" date="2014" name="Int. J. Syst. Evol. Microbiol.">
        <title>Complete genome sequence of Corynebacterium casei LMG S-19264T (=DSM 44701T), isolated from a smear-ripened cheese.</title>
        <authorList>
            <consortium name="US DOE Joint Genome Institute (JGI-PGF)"/>
            <person name="Walter F."/>
            <person name="Albersmeier A."/>
            <person name="Kalinowski J."/>
            <person name="Ruckert C."/>
        </authorList>
    </citation>
    <scope>NUCLEOTIDE SEQUENCE</scope>
    <source>
        <strain evidence="2">KCTC 42651</strain>
    </source>
</reference>
<feature type="region of interest" description="Disordered" evidence="1">
    <location>
        <begin position="27"/>
        <end position="74"/>
    </location>
</feature>
<protein>
    <submittedName>
        <fullName evidence="2">Uncharacterized protein</fullName>
    </submittedName>
</protein>
<dbReference type="Proteomes" id="UP000630353">
    <property type="component" value="Unassembled WGS sequence"/>
</dbReference>